<sequence>MKKFAGWIKTPQGLTLVGVAGLALALWFEGPLFAFGSHVPLDTQQSRWFAIGFLLLAWALAWAGRSLAGRIVNVRFVSGVAAQTPSQAASSADIALLRERFEQALAMLRKVRVKGTFGSQWMYQLPWYMFIGAPGTGKTTALTHSGLRFPLREKLGDDAIGGVGGTRHCDWWFTDDAVLVDTAGRYTTQDSDAQADESAWSGFLQLLRKYRPRRPLNGIIVALSAADLLRQDDDARAAHVRVVRARLHELTERLGMRFPVYLVVTKCDLLAGFTEFFDDLGEQERAQVWGMTFPLDESASADSALGAFPAEFDALGTRLHARVLHRMQRETDVHRRALIYAFPQQFAGLQPALRRFLDDTFRGTRYEAAPLLRGVYFTSGTQHGRPIDRAISSLAQRFGLNRDVAFNREAAGRAYFINRLLTDVVIGEAGLAGANPRLERCRAWLQRGGLALIGVALALALAGMAVSYERNRGFVASFDQQMHRLQQMTQARGNDGDPLAVLPLLDAARALPGGYADAGKPVPWLTRLWLYQGDKLGQQAQVTYRRLLDQALLPLAVARLADALRHGAADSPEHRYEALRTYLMLGDPRHYDADAVRAWVARDLQRDANAAQQRALNAHLAALFEQSRFDPSLPLDSALIAQARASLGALPLAQRIGDRVDRELNHANLSAFSVSEAAGPNAPLVLARASGAALTGGVPGAYTRAGYAQYMRVRDAALADVAKDAWVLGRDDVAPTPEGIAGLRAALDQRYFDAYIRAWDGLLADVTVAPFTGLSDGARAANQLSAHGSPLKKLIVAAARETTLADVSVGRTTSEHGAQAAGPIEAARRRVAAALGSEAVPAAPAAETVSTTTPVDAHFQALHDLAGKPADAAALDQAFAPLKDAAVFLDAADAARRMGQAAPAGDALGKLRLASQTLPPPLAPVAVSLAATGGSLLEGGERARLNAQWNASAGQLCHKALDGRYPLVRTSTRDAASDDFARLFSPGGLIDDFFQKNLAALVDTSTPVWQWRAGAAPAGMPRDVLAQFQRAAQIRDAFFRDGGRDPSVRFAVKPLAIDASVAQLTLDIDGQQLVVRPDTLQSMFFQWPGAKNTGHARAEFAPQAGGQAVSFDTSGPWALLHLIDAGKLEATAQPERYKLTLESAGRKAVLELDANSVVNPFRRAPLEQFRCPDHL</sequence>
<name>A0A158IB64_9BURK</name>
<dbReference type="EMBL" id="FCNZ02000010">
    <property type="protein sequence ID" value="SAL53519.1"/>
    <property type="molecule type" value="Genomic_DNA"/>
</dbReference>
<accession>A0A158IB64</accession>
<evidence type="ECO:0000259" key="4">
    <source>
        <dbReference type="Pfam" id="PF14331"/>
    </source>
</evidence>
<dbReference type="InterPro" id="IPR009612">
    <property type="entry name" value="IcmF-rel"/>
</dbReference>
<dbReference type="Pfam" id="PF06744">
    <property type="entry name" value="IcmF_C"/>
    <property type="match status" value="1"/>
</dbReference>
<dbReference type="RefSeq" id="WP_087630976.1">
    <property type="nucleotide sequence ID" value="NZ_FCNZ02000010.1"/>
</dbReference>
<organism evidence="5 6">
    <name type="scientific">Caballeronia telluris</name>
    <dbReference type="NCBI Taxonomy" id="326475"/>
    <lineage>
        <taxon>Bacteria</taxon>
        <taxon>Pseudomonadati</taxon>
        <taxon>Pseudomonadota</taxon>
        <taxon>Betaproteobacteria</taxon>
        <taxon>Burkholderiales</taxon>
        <taxon>Burkholderiaceae</taxon>
        <taxon>Caballeronia</taxon>
    </lineage>
</organism>
<keyword evidence="1" id="KW-1133">Transmembrane helix</keyword>
<keyword evidence="1" id="KW-0812">Transmembrane</keyword>
<evidence type="ECO:0000313" key="6">
    <source>
        <dbReference type="Proteomes" id="UP000054717"/>
    </source>
</evidence>
<keyword evidence="1" id="KW-0472">Membrane</keyword>
<gene>
    <name evidence="5" type="ORF">AWB66_02914</name>
</gene>
<feature type="domain" description="Type VI secretion system IcmF C-terminal" evidence="2">
    <location>
        <begin position="1050"/>
        <end position="1156"/>
    </location>
</feature>
<dbReference type="Pfam" id="PF06761">
    <property type="entry name" value="IcmF-related"/>
    <property type="match status" value="1"/>
</dbReference>
<evidence type="ECO:0000259" key="3">
    <source>
        <dbReference type="Pfam" id="PF06761"/>
    </source>
</evidence>
<feature type="domain" description="IcmF-related" evidence="3">
    <location>
        <begin position="502"/>
        <end position="803"/>
    </location>
</feature>
<dbReference type="InterPro" id="IPR027417">
    <property type="entry name" value="P-loop_NTPase"/>
</dbReference>
<reference evidence="5" key="1">
    <citation type="submission" date="2016-01" db="EMBL/GenBank/DDBJ databases">
        <authorList>
            <person name="Peeters Charlotte."/>
        </authorList>
    </citation>
    <scope>NUCLEOTIDE SEQUENCE</scope>
    <source>
        <strain evidence="5">LMG 22936</strain>
    </source>
</reference>
<evidence type="ECO:0000259" key="2">
    <source>
        <dbReference type="Pfam" id="PF06744"/>
    </source>
</evidence>
<dbReference type="AlphaFoldDB" id="A0A158IB64"/>
<dbReference type="InterPro" id="IPR010623">
    <property type="entry name" value="IcmF_C"/>
</dbReference>
<feature type="transmembrane region" description="Helical" evidence="1">
    <location>
        <begin position="449"/>
        <end position="468"/>
    </location>
</feature>
<dbReference type="STRING" id="326475.AWB66_02914"/>
<dbReference type="InterPro" id="IPR017731">
    <property type="entry name" value="TssM1-like"/>
</dbReference>
<dbReference type="InterPro" id="IPR053156">
    <property type="entry name" value="T6SS_TssM-like"/>
</dbReference>
<feature type="domain" description="Type VI secretion system component TssM1 N-terminal" evidence="4">
    <location>
        <begin position="194"/>
        <end position="452"/>
    </location>
</feature>
<dbReference type="SUPFAM" id="SSF52540">
    <property type="entry name" value="P-loop containing nucleoside triphosphate hydrolases"/>
    <property type="match status" value="1"/>
</dbReference>
<keyword evidence="5" id="KW-0449">Lipoprotein</keyword>
<dbReference type="Proteomes" id="UP000054717">
    <property type="component" value="Unassembled WGS sequence"/>
</dbReference>
<dbReference type="PANTHER" id="PTHR36153">
    <property type="entry name" value="INNER MEMBRANE PROTEIN-RELATED"/>
    <property type="match status" value="1"/>
</dbReference>
<evidence type="ECO:0000256" key="1">
    <source>
        <dbReference type="SAM" id="Phobius"/>
    </source>
</evidence>
<comment type="caution">
    <text evidence="5">The sequence shown here is derived from an EMBL/GenBank/DDBJ whole genome shotgun (WGS) entry which is preliminary data.</text>
</comment>
<protein>
    <submittedName>
        <fullName evidence="5">Lipoprotein</fullName>
    </submittedName>
</protein>
<evidence type="ECO:0000313" key="5">
    <source>
        <dbReference type="EMBL" id="SAL53519.1"/>
    </source>
</evidence>
<keyword evidence="6" id="KW-1185">Reference proteome</keyword>
<dbReference type="PANTHER" id="PTHR36153:SF1">
    <property type="entry name" value="TYPE VI SECRETION SYSTEM COMPONENT TSSM1"/>
    <property type="match status" value="1"/>
</dbReference>
<dbReference type="InterPro" id="IPR025743">
    <property type="entry name" value="TssM1_N"/>
</dbReference>
<dbReference type="Pfam" id="PF14331">
    <property type="entry name" value="IcmF-related_N"/>
    <property type="match status" value="1"/>
</dbReference>
<proteinExistence type="predicted"/>
<dbReference type="NCBIfam" id="TIGR03348">
    <property type="entry name" value="VI_IcmF"/>
    <property type="match status" value="1"/>
</dbReference>
<feature type="transmembrane region" description="Helical" evidence="1">
    <location>
        <begin position="46"/>
        <end position="63"/>
    </location>
</feature>